<dbReference type="PANTHER" id="PTHR30290">
    <property type="entry name" value="PERIPLASMIC BINDING COMPONENT OF ABC TRANSPORTER"/>
    <property type="match status" value="1"/>
</dbReference>
<dbReference type="STRING" id="381306.AN478_12785"/>
<keyword evidence="3" id="KW-0732">Signal</keyword>
<dbReference type="AlphaFoldDB" id="A0A1G5AEB2"/>
<evidence type="ECO:0000256" key="1">
    <source>
        <dbReference type="ARBA" id="ARBA00005695"/>
    </source>
</evidence>
<dbReference type="EMBL" id="FMUN01000001">
    <property type="protein sequence ID" value="SCX76226.1"/>
    <property type="molecule type" value="Genomic_DNA"/>
</dbReference>
<keyword evidence="6" id="KW-1185">Reference proteome</keyword>
<feature type="domain" description="Solute-binding protein family 5" evidence="4">
    <location>
        <begin position="79"/>
        <end position="447"/>
    </location>
</feature>
<keyword evidence="2" id="KW-0813">Transport</keyword>
<dbReference type="OrthoDB" id="9801912at2"/>
<proteinExistence type="inferred from homology"/>
<dbReference type="GO" id="GO:0043190">
    <property type="term" value="C:ATP-binding cassette (ABC) transporter complex"/>
    <property type="evidence" value="ECO:0007669"/>
    <property type="project" value="InterPro"/>
</dbReference>
<dbReference type="GO" id="GO:0015833">
    <property type="term" value="P:peptide transport"/>
    <property type="evidence" value="ECO:0007669"/>
    <property type="project" value="TreeGrafter"/>
</dbReference>
<dbReference type="SUPFAM" id="SSF53850">
    <property type="entry name" value="Periplasmic binding protein-like II"/>
    <property type="match status" value="1"/>
</dbReference>
<dbReference type="Gene3D" id="3.40.190.10">
    <property type="entry name" value="Periplasmic binding protein-like II"/>
    <property type="match status" value="1"/>
</dbReference>
<dbReference type="Gene3D" id="3.90.76.10">
    <property type="entry name" value="Dipeptide-binding Protein, Domain 1"/>
    <property type="match status" value="1"/>
</dbReference>
<accession>A0A1G5AEB2</accession>
<dbReference type="PANTHER" id="PTHR30290:SF38">
    <property type="entry name" value="D,D-DIPEPTIDE-BINDING PERIPLASMIC PROTEIN DDPA-RELATED"/>
    <property type="match status" value="1"/>
</dbReference>
<dbReference type="GO" id="GO:1904680">
    <property type="term" value="F:peptide transmembrane transporter activity"/>
    <property type="evidence" value="ECO:0007669"/>
    <property type="project" value="TreeGrafter"/>
</dbReference>
<dbReference type="Pfam" id="PF00496">
    <property type="entry name" value="SBP_bac_5"/>
    <property type="match status" value="1"/>
</dbReference>
<reference evidence="6" key="1">
    <citation type="submission" date="2016-10" db="EMBL/GenBank/DDBJ databases">
        <authorList>
            <person name="Varghese N."/>
        </authorList>
    </citation>
    <scope>NUCLEOTIDE SEQUENCE [LARGE SCALE GENOMIC DNA]</scope>
    <source>
        <strain evidence="6">HL 19</strain>
    </source>
</reference>
<evidence type="ECO:0000259" key="4">
    <source>
        <dbReference type="Pfam" id="PF00496"/>
    </source>
</evidence>
<dbReference type="FunFam" id="3.10.105.10:FF:000006">
    <property type="entry name" value="Peptide ABC transporter substrate-binding protein"/>
    <property type="match status" value="1"/>
</dbReference>
<evidence type="ECO:0000256" key="3">
    <source>
        <dbReference type="ARBA" id="ARBA00022729"/>
    </source>
</evidence>
<sequence length="542" mass="61252">MAGRGRRLPRFPSAAALALALAGGGDGAHGAEPVHGGERIVAMGAEASNLIPFMAGDSASNAVGGLIHASLLRYDKNLELVPGLAEDWEISEDGRTITFHLREGVRFPDGEPFTSEDVVFTWETVTDPETRTPYGEQYRRVSEVETPDPHTFIAHYDEPYSPALSTWATLAVLPEHLLRDEDINTTGFARDPVGLGPYALEQWRSGQSLHLKANPDHYRGEPNITRVSFRVIPDTTTQFLELEAGNIDQMSPSPTLFERTFPKREDLRERIATYRYMGSNYTYLGFNLRREPFTDIRVRRAIAHAIDRQELIKGVTLGLAERIAAPYKPGTRWYPEDIEPYGYDPEKARGLLEEAGWEDTDGDGIREKNGRELSFEVLTNNDNKERQIAATLIQGRLEEVGIDIQLRLVEWATFISQHINTHDFDAVILGWSLSPDPDQYSIWHSSQQDPGQFNFVGLEDPEVDRLLEAGLREFDPEERAEIYHEFAHELLDAAPIVYLYAPYSLAAIDRRIRGIEPAPAGIEHNVEEWYIPRDLQRHTIQR</sequence>
<organism evidence="5 6">
    <name type="scientific">Thiohalorhabdus denitrificans</name>
    <dbReference type="NCBI Taxonomy" id="381306"/>
    <lineage>
        <taxon>Bacteria</taxon>
        <taxon>Pseudomonadati</taxon>
        <taxon>Pseudomonadota</taxon>
        <taxon>Gammaproteobacteria</taxon>
        <taxon>Thiohalorhabdales</taxon>
        <taxon>Thiohalorhabdaceae</taxon>
        <taxon>Thiohalorhabdus</taxon>
    </lineage>
</organism>
<gene>
    <name evidence="5" type="ORF">SAMN05661077_0296</name>
</gene>
<dbReference type="InterPro" id="IPR039424">
    <property type="entry name" value="SBP_5"/>
</dbReference>
<name>A0A1G5AEB2_9GAMM</name>
<dbReference type="PIRSF" id="PIRSF002741">
    <property type="entry name" value="MppA"/>
    <property type="match status" value="1"/>
</dbReference>
<evidence type="ECO:0000313" key="5">
    <source>
        <dbReference type="EMBL" id="SCX76226.1"/>
    </source>
</evidence>
<dbReference type="Gene3D" id="3.10.105.10">
    <property type="entry name" value="Dipeptide-binding Protein, Domain 3"/>
    <property type="match status" value="1"/>
</dbReference>
<protein>
    <submittedName>
        <fullName evidence="5">Peptide/nickel transport system substrate-binding protein</fullName>
    </submittedName>
</protein>
<dbReference type="GO" id="GO:0030288">
    <property type="term" value="C:outer membrane-bounded periplasmic space"/>
    <property type="evidence" value="ECO:0007669"/>
    <property type="project" value="UniProtKB-ARBA"/>
</dbReference>
<dbReference type="Proteomes" id="UP000183104">
    <property type="component" value="Unassembled WGS sequence"/>
</dbReference>
<dbReference type="InterPro" id="IPR030678">
    <property type="entry name" value="Peptide/Ni-bd"/>
</dbReference>
<dbReference type="RefSeq" id="WP_054966992.1">
    <property type="nucleotide sequence ID" value="NZ_FMUN01000001.1"/>
</dbReference>
<evidence type="ECO:0000256" key="2">
    <source>
        <dbReference type="ARBA" id="ARBA00022448"/>
    </source>
</evidence>
<comment type="similarity">
    <text evidence="1">Belongs to the bacterial solute-binding protein 5 family.</text>
</comment>
<dbReference type="InterPro" id="IPR000914">
    <property type="entry name" value="SBP_5_dom"/>
</dbReference>
<evidence type="ECO:0000313" key="6">
    <source>
        <dbReference type="Proteomes" id="UP000183104"/>
    </source>
</evidence>
<dbReference type="CDD" id="cd08514">
    <property type="entry name" value="PBP2_AppA_like"/>
    <property type="match status" value="1"/>
</dbReference>